<gene>
    <name evidence="2" type="ORF">Dthio_PD1806</name>
</gene>
<reference evidence="2" key="1">
    <citation type="submission" date="2010-05" db="EMBL/GenBank/DDBJ databases">
        <title>The draft genome of Desulfonatronospira thiodismutans ASO3-1.</title>
        <authorList>
            <consortium name="US DOE Joint Genome Institute (JGI-PGF)"/>
            <person name="Lucas S."/>
            <person name="Copeland A."/>
            <person name="Lapidus A."/>
            <person name="Cheng J.-F."/>
            <person name="Bruce D."/>
            <person name="Goodwin L."/>
            <person name="Pitluck S."/>
            <person name="Chertkov O."/>
            <person name="Brettin T."/>
            <person name="Detter J.C."/>
            <person name="Han C."/>
            <person name="Land M.L."/>
            <person name="Hauser L."/>
            <person name="Kyrpides N."/>
            <person name="Mikhailova N."/>
            <person name="Muyzer G."/>
            <person name="Woyke T."/>
        </authorList>
    </citation>
    <scope>NUCLEOTIDE SEQUENCE [LARGE SCALE GENOMIC DNA]</scope>
    <source>
        <strain evidence="2">ASO3-1</strain>
    </source>
</reference>
<keyword evidence="3" id="KW-1185">Reference proteome</keyword>
<dbReference type="OrthoDB" id="5472247at2"/>
<dbReference type="AlphaFoldDB" id="D6SNX1"/>
<evidence type="ECO:0000313" key="3">
    <source>
        <dbReference type="Proteomes" id="UP000005496"/>
    </source>
</evidence>
<comment type="caution">
    <text evidence="2">The sequence shown here is derived from an EMBL/GenBank/DDBJ whole genome shotgun (WGS) entry which is preliminary data.</text>
</comment>
<organism evidence="2 3">
    <name type="scientific">Desulfonatronospira thiodismutans ASO3-1</name>
    <dbReference type="NCBI Taxonomy" id="555779"/>
    <lineage>
        <taxon>Bacteria</taxon>
        <taxon>Pseudomonadati</taxon>
        <taxon>Thermodesulfobacteriota</taxon>
        <taxon>Desulfovibrionia</taxon>
        <taxon>Desulfovibrionales</taxon>
        <taxon>Desulfonatronovibrionaceae</taxon>
        <taxon>Desulfonatronospira</taxon>
    </lineage>
</organism>
<proteinExistence type="predicted"/>
<evidence type="ECO:0000313" key="2">
    <source>
        <dbReference type="EMBL" id="EFI34447.1"/>
    </source>
</evidence>
<feature type="region of interest" description="Disordered" evidence="1">
    <location>
        <begin position="84"/>
        <end position="127"/>
    </location>
</feature>
<dbReference type="RefSeq" id="WP_008869769.1">
    <property type="nucleotide sequence ID" value="NZ_ACJN02000002.1"/>
</dbReference>
<evidence type="ECO:0000256" key="1">
    <source>
        <dbReference type="SAM" id="MobiDB-lite"/>
    </source>
</evidence>
<dbReference type="EMBL" id="ACJN02000002">
    <property type="protein sequence ID" value="EFI34447.1"/>
    <property type="molecule type" value="Genomic_DNA"/>
</dbReference>
<sequence length="127" mass="13950">MTQITSAAGPPASFYSLVDKKTCPAEKTEGMTRVKSTQKSMGFKWKNISLEYTSEKIELPKPPQGLAPEQKFVHAMHEAGDVHRLSSNDPQAFNPGTSDPGTASRAYQKQKNMDLAPPRPPMLQAYA</sequence>
<protein>
    <submittedName>
        <fullName evidence="2">Uncharacterized protein</fullName>
    </submittedName>
</protein>
<name>D6SNX1_9BACT</name>
<feature type="compositionally biased region" description="Polar residues" evidence="1">
    <location>
        <begin position="87"/>
        <end position="110"/>
    </location>
</feature>
<dbReference type="Proteomes" id="UP000005496">
    <property type="component" value="Unassembled WGS sequence"/>
</dbReference>
<accession>D6SNX1</accession>